<organism evidence="1 2">
    <name type="scientific">Rubroshorea leprosula</name>
    <dbReference type="NCBI Taxonomy" id="152421"/>
    <lineage>
        <taxon>Eukaryota</taxon>
        <taxon>Viridiplantae</taxon>
        <taxon>Streptophyta</taxon>
        <taxon>Embryophyta</taxon>
        <taxon>Tracheophyta</taxon>
        <taxon>Spermatophyta</taxon>
        <taxon>Magnoliopsida</taxon>
        <taxon>eudicotyledons</taxon>
        <taxon>Gunneridae</taxon>
        <taxon>Pentapetalae</taxon>
        <taxon>rosids</taxon>
        <taxon>malvids</taxon>
        <taxon>Malvales</taxon>
        <taxon>Dipterocarpaceae</taxon>
        <taxon>Rubroshorea</taxon>
    </lineage>
</organism>
<gene>
    <name evidence="1" type="ORF">SLEP1_g10738</name>
</gene>
<protein>
    <submittedName>
        <fullName evidence="1">Uncharacterized protein</fullName>
    </submittedName>
</protein>
<dbReference type="EMBL" id="BPVZ01000011">
    <property type="protein sequence ID" value="GKU97611.1"/>
    <property type="molecule type" value="Genomic_DNA"/>
</dbReference>
<sequence length="138" mass="14750">MMTGVIAAEAEVISNDRSHVTGAEVKHVTLGYWAGAEVKHVTLGHCGRSRGISNDRSHKGFCSRLMLDLCTSCSSSALRVQLAFDLGSSCLSFALRARPLKLMADLGCKCLNSAAHAKVLHFVLDLCSSALHAQPLQL</sequence>
<name>A0AAV5IIX2_9ROSI</name>
<evidence type="ECO:0000313" key="1">
    <source>
        <dbReference type="EMBL" id="GKU97611.1"/>
    </source>
</evidence>
<accession>A0AAV5IIX2</accession>
<comment type="caution">
    <text evidence="1">The sequence shown here is derived from an EMBL/GenBank/DDBJ whole genome shotgun (WGS) entry which is preliminary data.</text>
</comment>
<reference evidence="1 2" key="1">
    <citation type="journal article" date="2021" name="Commun. Biol.">
        <title>The genome of Shorea leprosula (Dipterocarpaceae) highlights the ecological relevance of drought in aseasonal tropical rainforests.</title>
        <authorList>
            <person name="Ng K.K.S."/>
            <person name="Kobayashi M.J."/>
            <person name="Fawcett J.A."/>
            <person name="Hatakeyama M."/>
            <person name="Paape T."/>
            <person name="Ng C.H."/>
            <person name="Ang C.C."/>
            <person name="Tnah L.H."/>
            <person name="Lee C.T."/>
            <person name="Nishiyama T."/>
            <person name="Sese J."/>
            <person name="O'Brien M.J."/>
            <person name="Copetti D."/>
            <person name="Mohd Noor M.I."/>
            <person name="Ong R.C."/>
            <person name="Putra M."/>
            <person name="Sireger I.Z."/>
            <person name="Indrioko S."/>
            <person name="Kosugi Y."/>
            <person name="Izuno A."/>
            <person name="Isagi Y."/>
            <person name="Lee S.L."/>
            <person name="Shimizu K.K."/>
        </authorList>
    </citation>
    <scope>NUCLEOTIDE SEQUENCE [LARGE SCALE GENOMIC DNA]</scope>
    <source>
        <strain evidence="1">214</strain>
    </source>
</reference>
<dbReference type="Proteomes" id="UP001054252">
    <property type="component" value="Unassembled WGS sequence"/>
</dbReference>
<keyword evidence="2" id="KW-1185">Reference proteome</keyword>
<evidence type="ECO:0000313" key="2">
    <source>
        <dbReference type="Proteomes" id="UP001054252"/>
    </source>
</evidence>
<dbReference type="AlphaFoldDB" id="A0AAV5IIX2"/>
<proteinExistence type="predicted"/>